<dbReference type="SUPFAM" id="SSF52025">
    <property type="entry name" value="PA domain"/>
    <property type="match status" value="1"/>
</dbReference>
<proteinExistence type="predicted"/>
<dbReference type="STRING" id="578459.A0A194SBG7"/>
<dbReference type="GO" id="GO:0061630">
    <property type="term" value="F:ubiquitin protein ligase activity"/>
    <property type="evidence" value="ECO:0007669"/>
    <property type="project" value="TreeGrafter"/>
</dbReference>
<dbReference type="InterPro" id="IPR046450">
    <property type="entry name" value="PA_dom_sf"/>
</dbReference>
<evidence type="ECO:0000256" key="1">
    <source>
        <dbReference type="ARBA" id="ARBA00004370"/>
    </source>
</evidence>
<dbReference type="OrthoDB" id="8062037at2759"/>
<feature type="region of interest" description="Disordered" evidence="9">
    <location>
        <begin position="487"/>
        <end position="507"/>
    </location>
</feature>
<keyword evidence="5" id="KW-0862">Zinc</keyword>
<keyword evidence="6 10" id="KW-1133">Transmembrane helix</keyword>
<dbReference type="GeneID" id="28976444"/>
<keyword evidence="3" id="KW-0479">Metal-binding</keyword>
<feature type="region of interest" description="Disordered" evidence="9">
    <location>
        <begin position="607"/>
        <end position="648"/>
    </location>
</feature>
<dbReference type="SUPFAM" id="SSF57850">
    <property type="entry name" value="RING/U-box"/>
    <property type="match status" value="1"/>
</dbReference>
<dbReference type="OMA" id="IVHRIRM"/>
<evidence type="ECO:0000256" key="4">
    <source>
        <dbReference type="ARBA" id="ARBA00022771"/>
    </source>
</evidence>
<feature type="transmembrane region" description="Helical" evidence="10">
    <location>
        <begin position="354"/>
        <end position="379"/>
    </location>
</feature>
<gene>
    <name evidence="13" type="ORF">RHOBADRAFT_51747</name>
</gene>
<dbReference type="InterPro" id="IPR013083">
    <property type="entry name" value="Znf_RING/FYVE/PHD"/>
</dbReference>
<evidence type="ECO:0000256" key="7">
    <source>
        <dbReference type="ARBA" id="ARBA00023136"/>
    </source>
</evidence>
<evidence type="ECO:0000256" key="2">
    <source>
        <dbReference type="ARBA" id="ARBA00022692"/>
    </source>
</evidence>
<dbReference type="GO" id="GO:0016567">
    <property type="term" value="P:protein ubiquitination"/>
    <property type="evidence" value="ECO:0007669"/>
    <property type="project" value="TreeGrafter"/>
</dbReference>
<evidence type="ECO:0000256" key="8">
    <source>
        <dbReference type="PROSITE-ProRule" id="PRU00175"/>
    </source>
</evidence>
<organism evidence="13 14">
    <name type="scientific">Rhodotorula graminis (strain WP1)</name>
    <dbReference type="NCBI Taxonomy" id="578459"/>
    <lineage>
        <taxon>Eukaryota</taxon>
        <taxon>Fungi</taxon>
        <taxon>Dikarya</taxon>
        <taxon>Basidiomycota</taxon>
        <taxon>Pucciniomycotina</taxon>
        <taxon>Microbotryomycetes</taxon>
        <taxon>Sporidiobolales</taxon>
        <taxon>Sporidiobolaceae</taxon>
        <taxon>Rhodotorula</taxon>
    </lineage>
</organism>
<sequence length="648" mass="69212">MPPPTPQLRQRLPLALFLLVSLALLASTLFASSAEYSQYAALDHDDHHESTGLRVQPIGSFAEDISPSPLSHDDSAGKRLRVGLAGAGGSKGKQVVGLAAASAADDLSFTVQRRDDSAPHPAWAYVRNKLDSAASSLGDLILGVFGFDEDDWFGMGEFEGDPSETGIDGGGLASWSESSVYVERTNSLHPSRPSSFGPHLLTEPLRGLLFPVESVLPTDEFGCKAHPVIPAPVHEPSTPWVALVQRGHCPFSQKVRFAQQNGAMAVVFGDESEEQGGISGGHGLLTPWSPEDSSDITIPSTFVSRASYLSLLRTWQDEQDLVKRVDAPVVERSRHRDEPELVGLEVVLSKDEVFAWPLLDLLFMLLFLPSLLTLVTVFIQRIRVARASKAERAPKDAVARLPVFRWGEAEKPDTPATAGGAPPATTLRNLDQDEEREVGIAYVPVSSADEDPTEETALLAHDADERAHAPSLFQRLASRLPTSFTRHLPSRLRPAPPPMPHRARARATRRYPSLTECPFCLSDFEAGDLVMELPCSHVFHAEEIETWLQGQKGICPICRMSVLAPPQEDAVVGSAVAAAAAAAEHEGQVPVDAVALPVSATAVLVEPSRAPAGTTDSTTGASPVASSSSVPLEGGLARSSAATGSTAD</sequence>
<dbReference type="Proteomes" id="UP000053890">
    <property type="component" value="Unassembled WGS sequence"/>
</dbReference>
<feature type="signal peptide" evidence="11">
    <location>
        <begin position="1"/>
        <end position="34"/>
    </location>
</feature>
<keyword evidence="7 10" id="KW-0472">Membrane</keyword>
<protein>
    <recommendedName>
        <fullName evidence="12">RING-type domain-containing protein</fullName>
    </recommendedName>
</protein>
<dbReference type="InterPro" id="IPR001841">
    <property type="entry name" value="Znf_RING"/>
</dbReference>
<evidence type="ECO:0000313" key="14">
    <source>
        <dbReference type="Proteomes" id="UP000053890"/>
    </source>
</evidence>
<comment type="subcellular location">
    <subcellularLocation>
        <location evidence="1">Membrane</location>
    </subcellularLocation>
</comment>
<dbReference type="EMBL" id="KQ474075">
    <property type="protein sequence ID" value="KPV76751.1"/>
    <property type="molecule type" value="Genomic_DNA"/>
</dbReference>
<keyword evidence="14" id="KW-1185">Reference proteome</keyword>
<keyword evidence="4 8" id="KW-0863">Zinc-finger</keyword>
<evidence type="ECO:0000256" key="5">
    <source>
        <dbReference type="ARBA" id="ARBA00022833"/>
    </source>
</evidence>
<dbReference type="SMART" id="SM00184">
    <property type="entry name" value="RING"/>
    <property type="match status" value="1"/>
</dbReference>
<feature type="compositionally biased region" description="Low complexity" evidence="9">
    <location>
        <begin position="621"/>
        <end position="631"/>
    </location>
</feature>
<reference evidence="13 14" key="1">
    <citation type="journal article" date="2015" name="Front. Microbiol.">
        <title>Genome sequence of the plant growth promoting endophytic yeast Rhodotorula graminis WP1.</title>
        <authorList>
            <person name="Firrincieli A."/>
            <person name="Otillar R."/>
            <person name="Salamov A."/>
            <person name="Schmutz J."/>
            <person name="Khan Z."/>
            <person name="Redman R.S."/>
            <person name="Fleck N.D."/>
            <person name="Lindquist E."/>
            <person name="Grigoriev I.V."/>
            <person name="Doty S.L."/>
        </authorList>
    </citation>
    <scope>NUCLEOTIDE SEQUENCE [LARGE SCALE GENOMIC DNA]</scope>
    <source>
        <strain evidence="13 14">WP1</strain>
    </source>
</reference>
<dbReference type="AlphaFoldDB" id="A0A194SBG7"/>
<dbReference type="Pfam" id="PF13639">
    <property type="entry name" value="zf-RING_2"/>
    <property type="match status" value="1"/>
</dbReference>
<evidence type="ECO:0000313" key="13">
    <source>
        <dbReference type="EMBL" id="KPV76751.1"/>
    </source>
</evidence>
<dbReference type="FunFam" id="3.30.40.10:FF:000388">
    <property type="entry name" value="Putative RING zinc finger domain superfamily protein"/>
    <property type="match status" value="1"/>
</dbReference>
<feature type="region of interest" description="Disordered" evidence="9">
    <location>
        <begin position="409"/>
        <end position="431"/>
    </location>
</feature>
<dbReference type="PROSITE" id="PS50089">
    <property type="entry name" value="ZF_RING_2"/>
    <property type="match status" value="1"/>
</dbReference>
<dbReference type="GO" id="GO:0008270">
    <property type="term" value="F:zinc ion binding"/>
    <property type="evidence" value="ECO:0007669"/>
    <property type="project" value="UniProtKB-KW"/>
</dbReference>
<dbReference type="PANTHER" id="PTHR45969">
    <property type="entry name" value="RING ZINC FINGER PROTEIN-RELATED"/>
    <property type="match status" value="1"/>
</dbReference>
<name>A0A194SBG7_RHOGW</name>
<dbReference type="GO" id="GO:0016020">
    <property type="term" value="C:membrane"/>
    <property type="evidence" value="ECO:0007669"/>
    <property type="project" value="UniProtKB-SubCell"/>
</dbReference>
<dbReference type="CDD" id="cd16473">
    <property type="entry name" value="RING-H2_RNF103"/>
    <property type="match status" value="1"/>
</dbReference>
<feature type="chain" id="PRO_5008265585" description="RING-type domain-containing protein" evidence="11">
    <location>
        <begin position="35"/>
        <end position="648"/>
    </location>
</feature>
<dbReference type="RefSeq" id="XP_018272800.1">
    <property type="nucleotide sequence ID" value="XM_018415996.1"/>
</dbReference>
<keyword evidence="11" id="KW-0732">Signal</keyword>
<evidence type="ECO:0000256" key="11">
    <source>
        <dbReference type="SAM" id="SignalP"/>
    </source>
</evidence>
<dbReference type="Gene3D" id="3.30.40.10">
    <property type="entry name" value="Zinc/RING finger domain, C3HC4 (zinc finger)"/>
    <property type="match status" value="1"/>
</dbReference>
<evidence type="ECO:0000256" key="3">
    <source>
        <dbReference type="ARBA" id="ARBA00022723"/>
    </source>
</evidence>
<feature type="compositionally biased region" description="Low complexity" evidence="9">
    <location>
        <begin position="414"/>
        <end position="426"/>
    </location>
</feature>
<evidence type="ECO:0000256" key="9">
    <source>
        <dbReference type="SAM" id="MobiDB-lite"/>
    </source>
</evidence>
<evidence type="ECO:0000256" key="10">
    <source>
        <dbReference type="SAM" id="Phobius"/>
    </source>
</evidence>
<dbReference type="Pfam" id="PF02225">
    <property type="entry name" value="PA"/>
    <property type="match status" value="1"/>
</dbReference>
<dbReference type="Gene3D" id="3.50.30.30">
    <property type="match status" value="1"/>
</dbReference>
<keyword evidence="2 10" id="KW-0812">Transmembrane</keyword>
<feature type="domain" description="RING-type" evidence="12">
    <location>
        <begin position="517"/>
        <end position="559"/>
    </location>
</feature>
<dbReference type="InterPro" id="IPR003137">
    <property type="entry name" value="PA_domain"/>
</dbReference>
<evidence type="ECO:0000256" key="6">
    <source>
        <dbReference type="ARBA" id="ARBA00022989"/>
    </source>
</evidence>
<accession>A0A194SBG7</accession>
<evidence type="ECO:0000259" key="12">
    <source>
        <dbReference type="PROSITE" id="PS50089"/>
    </source>
</evidence>
<dbReference type="PANTHER" id="PTHR45969:SF11">
    <property type="entry name" value="RING_U-BOX SUPERFAMILY PROTEIN"/>
    <property type="match status" value="1"/>
</dbReference>